<sequence>MNPMRRMPFPLLPLLALLCLAAPALAQSTTDSAAPLPRPGFLQAQPAAIELNWTPLKMPTQERIALLGANYLVAMNEDWGIGPGFYGAAKGNFGGIFTVGFTAQRRWRLGPDLHAAASLYAGAGGGLSSDKVRFGGGLMLRPELSLRRELGNWYGGLALAHTDFPNGRGNVRDTTLGFVLGYSDGFVSYAPTASGRRVETLRRSGMGLDEISLSAGVYSPRSGAKNRSGAPAKRMGKAGAVLRQYVTEGAWWGLEAAGAAQGGADGYMEVLATLGQDYGLGSKNFRAGWHVATGLGGGGDIDTGNGWLVKGGPTLRWKTPWGPSLHLDAGVMGSLTGSFKSTYARLSLGMPLDQGAGSFGQPNEAPGVLRTQTVYASLQHLNKVKFKDGRQESVGHLAMVMTRDLSEHVYGVAQAGSAAFGSAGAYSFGLFGLGLQAKPWARGPRVGAEVMVGAAGGGGVAITGGAAAQTEAWAQWEFGQQERIRLRTGVGQWRSLRGQTQSTPLINVSLGYAFGTVSR</sequence>
<reference evidence="2 3" key="1">
    <citation type="submission" date="2019-03" db="EMBL/GenBank/DDBJ databases">
        <title>Genomic Encyclopedia of Type Strains, Phase IV (KMG-IV): sequencing the most valuable type-strain genomes for metagenomic binning, comparative biology and taxonomic classification.</title>
        <authorList>
            <person name="Goeker M."/>
        </authorList>
    </citation>
    <scope>NUCLEOTIDE SEQUENCE [LARGE SCALE GENOMIC DNA]</scope>
    <source>
        <strain evidence="2 3">DSM 25082</strain>
    </source>
</reference>
<dbReference type="AlphaFoldDB" id="A0A4R6N252"/>
<dbReference type="EMBL" id="SNXE01000005">
    <property type="protein sequence ID" value="TDP09171.1"/>
    <property type="molecule type" value="Genomic_DNA"/>
</dbReference>
<protein>
    <submittedName>
        <fullName evidence="2">Uncharacterized protein</fullName>
    </submittedName>
</protein>
<feature type="chain" id="PRO_5020289333" evidence="1">
    <location>
        <begin position="27"/>
        <end position="519"/>
    </location>
</feature>
<organism evidence="2 3">
    <name type="scientific">Roseateles asaccharophilus</name>
    <dbReference type="NCBI Taxonomy" id="582607"/>
    <lineage>
        <taxon>Bacteria</taxon>
        <taxon>Pseudomonadati</taxon>
        <taxon>Pseudomonadota</taxon>
        <taxon>Betaproteobacteria</taxon>
        <taxon>Burkholderiales</taxon>
        <taxon>Sphaerotilaceae</taxon>
        <taxon>Roseateles</taxon>
    </lineage>
</organism>
<dbReference type="Proteomes" id="UP000295357">
    <property type="component" value="Unassembled WGS sequence"/>
</dbReference>
<keyword evidence="1" id="KW-0732">Signal</keyword>
<keyword evidence="3" id="KW-1185">Reference proteome</keyword>
<name>A0A4R6N252_9BURK</name>
<accession>A0A4R6N252</accession>
<evidence type="ECO:0000256" key="1">
    <source>
        <dbReference type="SAM" id="SignalP"/>
    </source>
</evidence>
<dbReference type="RefSeq" id="WP_211343857.1">
    <property type="nucleotide sequence ID" value="NZ_SNXE01000005.1"/>
</dbReference>
<gene>
    <name evidence="2" type="ORF">DFR39_1056</name>
</gene>
<comment type="caution">
    <text evidence="2">The sequence shown here is derived from an EMBL/GenBank/DDBJ whole genome shotgun (WGS) entry which is preliminary data.</text>
</comment>
<evidence type="ECO:0000313" key="2">
    <source>
        <dbReference type="EMBL" id="TDP09171.1"/>
    </source>
</evidence>
<evidence type="ECO:0000313" key="3">
    <source>
        <dbReference type="Proteomes" id="UP000295357"/>
    </source>
</evidence>
<proteinExistence type="predicted"/>
<feature type="signal peptide" evidence="1">
    <location>
        <begin position="1"/>
        <end position="26"/>
    </location>
</feature>